<organism evidence="1 2">
    <name type="scientific">Mucor plumbeus</name>
    <dbReference type="NCBI Taxonomy" id="97098"/>
    <lineage>
        <taxon>Eukaryota</taxon>
        <taxon>Fungi</taxon>
        <taxon>Fungi incertae sedis</taxon>
        <taxon>Mucoromycota</taxon>
        <taxon>Mucoromycotina</taxon>
        <taxon>Mucoromycetes</taxon>
        <taxon>Mucorales</taxon>
        <taxon>Mucorineae</taxon>
        <taxon>Mucoraceae</taxon>
        <taxon>Mucor</taxon>
    </lineage>
</organism>
<name>A0A8H7RNB0_9FUNG</name>
<dbReference type="OrthoDB" id="2288107at2759"/>
<accession>A0A8H7RNB0</accession>
<evidence type="ECO:0000313" key="2">
    <source>
        <dbReference type="Proteomes" id="UP000650833"/>
    </source>
</evidence>
<evidence type="ECO:0000313" key="1">
    <source>
        <dbReference type="EMBL" id="KAG2213600.1"/>
    </source>
</evidence>
<sequence>MIVSTNNGTMVYGDMTINHQGGNPAKKQKIDHVDDDLSTWDIDNDEDIWDAIRQYLDSCACQEFCLERYHIIECGYSIKCDPNVPEELYFHVSTSDHSVTTPFRACNKYTSDILTAMTSNDIKAVKKAVRNSSYEENSSTDVLNFVEEFFELWYCFITLHFISIYKKTDLYNILQISESSFNHSFVWLIMGFAADSVNEYNLKFIPGEYILMASKETNKVDACIIDNDMEICLLETSGKLLLRDNTKYGFDHIKCNFGSLNIFNNIYKKYY</sequence>
<gene>
    <name evidence="1" type="ORF">INT46_002752</name>
</gene>
<protein>
    <submittedName>
        <fullName evidence="1">Uncharacterized protein</fullName>
    </submittedName>
</protein>
<dbReference type="Proteomes" id="UP000650833">
    <property type="component" value="Unassembled WGS sequence"/>
</dbReference>
<dbReference type="EMBL" id="JAEPRC010000035">
    <property type="protein sequence ID" value="KAG2213600.1"/>
    <property type="molecule type" value="Genomic_DNA"/>
</dbReference>
<comment type="caution">
    <text evidence="1">The sequence shown here is derived from an EMBL/GenBank/DDBJ whole genome shotgun (WGS) entry which is preliminary data.</text>
</comment>
<reference evidence="1" key="1">
    <citation type="submission" date="2020-12" db="EMBL/GenBank/DDBJ databases">
        <title>Metabolic potential, ecology and presence of endohyphal bacteria is reflected in genomic diversity of Mucoromycotina.</title>
        <authorList>
            <person name="Muszewska A."/>
            <person name="Okrasinska A."/>
            <person name="Steczkiewicz K."/>
            <person name="Drgas O."/>
            <person name="Orlowska M."/>
            <person name="Perlinska-Lenart U."/>
            <person name="Aleksandrzak-Piekarczyk T."/>
            <person name="Szatraj K."/>
            <person name="Zielenkiewicz U."/>
            <person name="Pilsyk S."/>
            <person name="Malc E."/>
            <person name="Mieczkowski P."/>
            <person name="Kruszewska J.S."/>
            <person name="Biernat P."/>
            <person name="Pawlowska J."/>
        </authorList>
    </citation>
    <scope>NUCLEOTIDE SEQUENCE</scope>
    <source>
        <strain evidence="1">CBS 226.32</strain>
    </source>
</reference>
<dbReference type="AlphaFoldDB" id="A0A8H7RNB0"/>
<proteinExistence type="predicted"/>
<keyword evidence="2" id="KW-1185">Reference proteome</keyword>